<evidence type="ECO:0000313" key="1">
    <source>
        <dbReference type="EMBL" id="BDQ33750.1"/>
    </source>
</evidence>
<dbReference type="RefSeq" id="WP_264983807.1">
    <property type="nucleotide sequence ID" value="NZ_AP026708.1"/>
</dbReference>
<dbReference type="InterPro" id="IPR007485">
    <property type="entry name" value="LPS_assembly_LptE"/>
</dbReference>
<organism evidence="1 2">
    <name type="scientific">Pseudodesulfovibrio portus</name>
    <dbReference type="NCBI Taxonomy" id="231439"/>
    <lineage>
        <taxon>Bacteria</taxon>
        <taxon>Pseudomonadati</taxon>
        <taxon>Thermodesulfobacteriota</taxon>
        <taxon>Desulfovibrionia</taxon>
        <taxon>Desulfovibrionales</taxon>
        <taxon>Desulfovibrionaceae</taxon>
    </lineage>
</organism>
<gene>
    <name evidence="1" type="ORF">JCM14722_12920</name>
</gene>
<proteinExistence type="predicted"/>
<keyword evidence="2" id="KW-1185">Reference proteome</keyword>
<keyword evidence="1" id="KW-0449">Lipoprotein</keyword>
<dbReference type="Proteomes" id="UP001061361">
    <property type="component" value="Chromosome"/>
</dbReference>
<dbReference type="PROSITE" id="PS51257">
    <property type="entry name" value="PROKAR_LIPOPROTEIN"/>
    <property type="match status" value="1"/>
</dbReference>
<protein>
    <submittedName>
        <fullName evidence="1">Lipoprotein</fullName>
    </submittedName>
</protein>
<evidence type="ECO:0000313" key="2">
    <source>
        <dbReference type="Proteomes" id="UP001061361"/>
    </source>
</evidence>
<accession>A0ABM8AQQ2</accession>
<reference evidence="1" key="1">
    <citation type="submission" date="2022-08" db="EMBL/GenBank/DDBJ databases">
        <title>Genome Sequence of the sulphate-reducing bacterium, Pseudodesulfovibrio portus JCM14722.</title>
        <authorList>
            <person name="Kondo R."/>
            <person name="Kataoka T."/>
        </authorList>
    </citation>
    <scope>NUCLEOTIDE SEQUENCE</scope>
    <source>
        <strain evidence="1">JCM 14722</strain>
    </source>
</reference>
<dbReference type="Pfam" id="PF04390">
    <property type="entry name" value="LptE"/>
    <property type="match status" value="1"/>
</dbReference>
<name>A0ABM8AQQ2_9BACT</name>
<sequence>MTPLRYTPLFLLLVLAGCSGYSLGEGGASVLAPEYRTISIDEVNNPTTLSWLEPEVRKLLRDELNNRGTITWTDDKARADALISININRYHRATAVAGESEETLRSVAVFEFEAVIRSTRSGGVLWRSGRMSQDWPFFTGDGAKADAEVTRLGIRRLADRMTQNY</sequence>
<dbReference type="EMBL" id="AP026708">
    <property type="protein sequence ID" value="BDQ33750.1"/>
    <property type="molecule type" value="Genomic_DNA"/>
</dbReference>